<dbReference type="Proteomes" id="UP000283589">
    <property type="component" value="Unassembled WGS sequence"/>
</dbReference>
<comment type="caution">
    <text evidence="2">The sequence shown here is derived from an EMBL/GenBank/DDBJ whole genome shotgun (WGS) entry which is preliminary data.</text>
</comment>
<feature type="chain" id="PRO_5019391040" description="PKD-like family protein" evidence="1">
    <location>
        <begin position="29"/>
        <end position="541"/>
    </location>
</feature>
<feature type="signal peptide" evidence="1">
    <location>
        <begin position="1"/>
        <end position="28"/>
    </location>
</feature>
<evidence type="ECO:0000313" key="3">
    <source>
        <dbReference type="Proteomes" id="UP000283589"/>
    </source>
</evidence>
<name>A0A412WW51_9BACT</name>
<sequence>MMFNVIKKEIMKKLSIFFLLFMTIVATSCYDDKSSTDFEVVKPIVIDFGDASTSVNVFQFDTLKISPIIYKNGVKDENLTYEWKIQGDKYPETVLSHKMTFSEPISVVPNSKAYNLILTVTDKTTGIQEFARISVSVQASLGTGLFVADTRDEQTSDISLIMSMNFSTRNFTDKDTRIFRNVYSSVNQHLLDGVVTGMSSLIRSGDCRTLTFVTADDVYRVDPYELVDKEKNNDIFVFPIDESEFVPKGILLWNYKGLELLNLDGHVYRRTTNWGNLTYDFYLLPPDFDERDYYVTMMGVCGSYYNELPYVFDKKNQRILTVSSWYDSFQQFPKQSSGAAFDVNNIGAYDAIWMGEGENSQLLTVFKAEQGNERWLGMMKYDPYGSNEKVGVRKFDLSHCPGISEAVGFASSPVSPDFYYATKDQIYTFSLGNAGEVVAESRYAVDKERDGDITSMRLWREEYSRMNVSNSSSSTGVSTQSAQNRLLVITTYKESTGEGKVITIPITQLRSGTLEPNSDVHGRYEGFGRITSVTYNNTSGY</sequence>
<protein>
    <recommendedName>
        <fullName evidence="4">PKD-like family protein</fullName>
    </recommendedName>
</protein>
<keyword evidence="1" id="KW-0732">Signal</keyword>
<gene>
    <name evidence="2" type="ORF">DWW18_16935</name>
</gene>
<evidence type="ECO:0000313" key="2">
    <source>
        <dbReference type="EMBL" id="RGV31603.1"/>
    </source>
</evidence>
<reference evidence="2 3" key="1">
    <citation type="submission" date="2018-08" db="EMBL/GenBank/DDBJ databases">
        <title>A genome reference for cultivated species of the human gut microbiota.</title>
        <authorList>
            <person name="Zou Y."/>
            <person name="Xue W."/>
            <person name="Luo G."/>
        </authorList>
    </citation>
    <scope>NUCLEOTIDE SEQUENCE [LARGE SCALE GENOMIC DNA]</scope>
    <source>
        <strain evidence="2 3">AF14-49</strain>
    </source>
</reference>
<dbReference type="InterPro" id="IPR032183">
    <property type="entry name" value="PKD-like"/>
</dbReference>
<evidence type="ECO:0008006" key="4">
    <source>
        <dbReference type="Google" id="ProtNLM"/>
    </source>
</evidence>
<organism evidence="2 3">
    <name type="scientific">Butyricimonas virosa</name>
    <dbReference type="NCBI Taxonomy" id="544645"/>
    <lineage>
        <taxon>Bacteria</taxon>
        <taxon>Pseudomonadati</taxon>
        <taxon>Bacteroidota</taxon>
        <taxon>Bacteroidia</taxon>
        <taxon>Bacteroidales</taxon>
        <taxon>Odoribacteraceae</taxon>
        <taxon>Butyricimonas</taxon>
    </lineage>
</organism>
<dbReference type="PROSITE" id="PS51257">
    <property type="entry name" value="PROKAR_LIPOPROTEIN"/>
    <property type="match status" value="1"/>
</dbReference>
<dbReference type="Pfam" id="PF16407">
    <property type="entry name" value="PKD_2"/>
    <property type="match status" value="1"/>
</dbReference>
<dbReference type="AlphaFoldDB" id="A0A412WW51"/>
<evidence type="ECO:0000256" key="1">
    <source>
        <dbReference type="SAM" id="SignalP"/>
    </source>
</evidence>
<dbReference type="EMBL" id="QRZA01000030">
    <property type="protein sequence ID" value="RGV31603.1"/>
    <property type="molecule type" value="Genomic_DNA"/>
</dbReference>
<proteinExistence type="predicted"/>
<accession>A0A412WW51</accession>